<name>S5T230_9CORY</name>
<dbReference type="eggNOG" id="COG0627">
    <property type="taxonomic scope" value="Bacteria"/>
</dbReference>
<dbReference type="HOGENOM" id="CLU_026624_0_1_11"/>
<reference evidence="2 3" key="1">
    <citation type="submission" date="2012-11" db="EMBL/GenBank/DDBJ databases">
        <title>The complete genome sequence of Corynebacterium maris Coryn-1 (=DSM 45190).</title>
        <authorList>
            <person name="Schaffert L."/>
            <person name="Albersmeier A."/>
            <person name="Kalinowski J."/>
            <person name="Ruckert C."/>
        </authorList>
    </citation>
    <scope>NUCLEOTIDE SEQUENCE [LARGE SCALE GENOMIC DNA]</scope>
    <source>
        <strain evidence="3">Coryn-1</strain>
    </source>
</reference>
<dbReference type="GO" id="GO:0016747">
    <property type="term" value="F:acyltransferase activity, transferring groups other than amino-acyl groups"/>
    <property type="evidence" value="ECO:0007669"/>
    <property type="project" value="TreeGrafter"/>
</dbReference>
<dbReference type="Gene3D" id="3.40.50.1820">
    <property type="entry name" value="alpha/beta hydrolase"/>
    <property type="match status" value="1"/>
</dbReference>
<dbReference type="PANTHER" id="PTHR48098:SF1">
    <property type="entry name" value="DIACYLGLYCEROL ACYLTRANSFERASE_MYCOLYLTRANSFERASE AG85A"/>
    <property type="match status" value="1"/>
</dbReference>
<dbReference type="RefSeq" id="WP_020934583.1">
    <property type="nucleotide sequence ID" value="NC_021915.1"/>
</dbReference>
<accession>S5T230</accession>
<evidence type="ECO:0000313" key="3">
    <source>
        <dbReference type="Proteomes" id="UP000015388"/>
    </source>
</evidence>
<dbReference type="KEGG" id="cmd:B841_05885"/>
<dbReference type="InterPro" id="IPR000801">
    <property type="entry name" value="Esterase-like"/>
</dbReference>
<organism evidence="2 3">
    <name type="scientific">Corynebacterium maris DSM 45190</name>
    <dbReference type="NCBI Taxonomy" id="1224163"/>
    <lineage>
        <taxon>Bacteria</taxon>
        <taxon>Bacillati</taxon>
        <taxon>Actinomycetota</taxon>
        <taxon>Actinomycetes</taxon>
        <taxon>Mycobacteriales</taxon>
        <taxon>Corynebacteriaceae</taxon>
        <taxon>Corynebacterium</taxon>
    </lineage>
</organism>
<keyword evidence="1" id="KW-0732">Signal</keyword>
<evidence type="ECO:0000313" key="2">
    <source>
        <dbReference type="EMBL" id="AGS34650.1"/>
    </source>
</evidence>
<feature type="chain" id="PRO_5004540017" description="Esterase" evidence="1">
    <location>
        <begin position="32"/>
        <end position="392"/>
    </location>
</feature>
<dbReference type="OrthoDB" id="4510758at2"/>
<dbReference type="Pfam" id="PF00756">
    <property type="entry name" value="Esterase"/>
    <property type="match status" value="1"/>
</dbReference>
<gene>
    <name evidence="2" type="ORF">B841_05885</name>
</gene>
<dbReference type="EMBL" id="CP003924">
    <property type="protein sequence ID" value="AGS34650.1"/>
    <property type="molecule type" value="Genomic_DNA"/>
</dbReference>
<proteinExistence type="predicted"/>
<feature type="signal peptide" evidence="1">
    <location>
        <begin position="1"/>
        <end position="31"/>
    </location>
</feature>
<dbReference type="PANTHER" id="PTHR48098">
    <property type="entry name" value="ENTEROCHELIN ESTERASE-RELATED"/>
    <property type="match status" value="1"/>
</dbReference>
<dbReference type="PATRIC" id="fig|1224163.3.peg.1180"/>
<dbReference type="STRING" id="1224163.B841_05885"/>
<dbReference type="Proteomes" id="UP000015388">
    <property type="component" value="Chromosome"/>
</dbReference>
<protein>
    <recommendedName>
        <fullName evidence="4">Esterase</fullName>
    </recommendedName>
</protein>
<dbReference type="SUPFAM" id="SSF53474">
    <property type="entry name" value="alpha/beta-Hydrolases"/>
    <property type="match status" value="1"/>
</dbReference>
<evidence type="ECO:0008006" key="4">
    <source>
        <dbReference type="Google" id="ProtNLM"/>
    </source>
</evidence>
<dbReference type="InterPro" id="IPR050583">
    <property type="entry name" value="Mycobacterial_A85_antigen"/>
</dbReference>
<dbReference type="InterPro" id="IPR029058">
    <property type="entry name" value="AB_hydrolase_fold"/>
</dbReference>
<keyword evidence="3" id="KW-1185">Reference proteome</keyword>
<sequence>MDIGTWTKTPATLVAAAAIALTTAFPPGAGANPVQQSADAVSPEVIAESSQSSWPTGGSTDAALSSVEVLGSTNMPVGPLSSGPIGQRPAIDPDATPAVVDVNADPNHAGVQRWTIDSPAMGRHVDVQVAPAAGPGPAPMLYLLDGVDAPADSGWLHQSRVHDNPAFNDVTLVMPTGAGASMYVDWYANDPVLGQNQWETFLTRELPPLLENHDAFHHNGKRGIAGLSMGASGAVALANANPGFYDAVAGISGCYSTTSPAGRLMAHHIVNGAGGALVNLYGPSGAANWDRYNVAADPSGLAGTAVYLSASQGAFTEEELEYFAERQFAGMVNGMALEWGAESCTRELDDAMREAGMTHQQVEIRPDGVHNWPNFTAALNRAWNTIGPALHP</sequence>
<dbReference type="AlphaFoldDB" id="S5T230"/>
<evidence type="ECO:0000256" key="1">
    <source>
        <dbReference type="SAM" id="SignalP"/>
    </source>
</evidence>